<reference evidence="4 5" key="1">
    <citation type="journal article" date="2024" name="J Genomics">
        <title>Draft genome sequencing and assembly of Favolaschia claudopus CIRM-BRFM 2984 isolated from oak limbs.</title>
        <authorList>
            <person name="Navarro D."/>
            <person name="Drula E."/>
            <person name="Chaduli D."/>
            <person name="Cazenave R."/>
            <person name="Ahrendt S."/>
            <person name="Wang J."/>
            <person name="Lipzen A."/>
            <person name="Daum C."/>
            <person name="Barry K."/>
            <person name="Grigoriev I.V."/>
            <person name="Favel A."/>
            <person name="Rosso M.N."/>
            <person name="Martin F."/>
        </authorList>
    </citation>
    <scope>NUCLEOTIDE SEQUENCE [LARGE SCALE GENOMIC DNA]</scope>
    <source>
        <strain evidence="4 5">CIRM-BRFM 2984</strain>
    </source>
</reference>
<dbReference type="Gene3D" id="3.40.50.300">
    <property type="entry name" value="P-loop containing nucleotide triphosphate hydrolases"/>
    <property type="match status" value="1"/>
</dbReference>
<dbReference type="PROSITE" id="PS51716">
    <property type="entry name" value="G_IRG"/>
    <property type="match status" value="1"/>
</dbReference>
<dbReference type="GO" id="GO:0016020">
    <property type="term" value="C:membrane"/>
    <property type="evidence" value="ECO:0007669"/>
    <property type="project" value="InterPro"/>
</dbReference>
<sequence length="438" mass="48894">MGVVVSGLVVAAAIPPLIRLFSRPPAPDPTHTEIVKTARLVREREEQEVLAEIAKQEADTLAKEAEMNARRAQAAQAALDAARAEAERIKKEAGEAGIAAAHAAEVAKEEAQRREAEIREEARKATEAVEREVLRRERLAEEENRRAEEARRLAEEAARVAMEEAEAALEAKADLERQLREGIQPVVRPTGAELEDARRRIGYQEGLYHFAVAGVAGSGKSSLINALLGMRNGQAGAAATGITETTLTVARLPDPDPKHPFVWYDIPGAGTLKVEDWLYFHKQGLYVFDALVVLVDNRFTRTDIAILRNARLFKIPCYIVRSKADVHIRNVMRERGYESDDEEYDVEDREKLEEQARDFFVRETRQNVQRNLRDAVLPQQRVYIVSNSKMLSAIKGNAPLSNSKKAKKFVDEYDFLLDVLRDADRRRGSGAGATQPSN</sequence>
<evidence type="ECO:0000313" key="5">
    <source>
        <dbReference type="Proteomes" id="UP001362999"/>
    </source>
</evidence>
<organism evidence="4 5">
    <name type="scientific">Favolaschia claudopus</name>
    <dbReference type="NCBI Taxonomy" id="2862362"/>
    <lineage>
        <taxon>Eukaryota</taxon>
        <taxon>Fungi</taxon>
        <taxon>Dikarya</taxon>
        <taxon>Basidiomycota</taxon>
        <taxon>Agaricomycotina</taxon>
        <taxon>Agaricomycetes</taxon>
        <taxon>Agaricomycetidae</taxon>
        <taxon>Agaricales</taxon>
        <taxon>Marasmiineae</taxon>
        <taxon>Mycenaceae</taxon>
        <taxon>Favolaschia</taxon>
    </lineage>
</organism>
<keyword evidence="4" id="KW-0378">Hydrolase</keyword>
<feature type="domain" description="IRG-type G" evidence="3">
    <location>
        <begin position="206"/>
        <end position="408"/>
    </location>
</feature>
<name>A0AAV9ZSL0_9AGAR</name>
<dbReference type="EMBL" id="JAWWNJ010000115">
    <property type="protein sequence ID" value="KAK6991830.1"/>
    <property type="molecule type" value="Genomic_DNA"/>
</dbReference>
<gene>
    <name evidence="4" type="ORF">R3P38DRAFT_3091094</name>
</gene>
<evidence type="ECO:0000259" key="3">
    <source>
        <dbReference type="PROSITE" id="PS51716"/>
    </source>
</evidence>
<dbReference type="GO" id="GO:0005525">
    <property type="term" value="F:GTP binding"/>
    <property type="evidence" value="ECO:0007669"/>
    <property type="project" value="InterPro"/>
</dbReference>
<dbReference type="InterPro" id="IPR027417">
    <property type="entry name" value="P-loop_NTPase"/>
</dbReference>
<dbReference type="InterPro" id="IPR007743">
    <property type="entry name" value="Immunity-related_GTPase-like"/>
</dbReference>
<dbReference type="SUPFAM" id="SSF52540">
    <property type="entry name" value="P-loop containing nucleoside triphosphate hydrolases"/>
    <property type="match status" value="1"/>
</dbReference>
<dbReference type="Pfam" id="PF05049">
    <property type="entry name" value="IIGP"/>
    <property type="match status" value="1"/>
</dbReference>
<protein>
    <submittedName>
        <fullName evidence="4">P-loop containing nucleoside triphosphate hydrolase protein</fullName>
    </submittedName>
</protein>
<evidence type="ECO:0000256" key="1">
    <source>
        <dbReference type="ARBA" id="ARBA00005429"/>
    </source>
</evidence>
<accession>A0AAV9ZSL0</accession>
<dbReference type="AlphaFoldDB" id="A0AAV9ZSL0"/>
<dbReference type="PANTHER" id="PTHR14143">
    <property type="entry name" value="INTERFERON-INDUCIBLE GTPASE FAMILY MEMBER"/>
    <property type="match status" value="1"/>
</dbReference>
<feature type="coiled-coil region" evidence="2">
    <location>
        <begin position="44"/>
        <end position="178"/>
    </location>
</feature>
<dbReference type="Proteomes" id="UP001362999">
    <property type="component" value="Unassembled WGS sequence"/>
</dbReference>
<keyword evidence="5" id="KW-1185">Reference proteome</keyword>
<keyword evidence="2" id="KW-0175">Coiled coil</keyword>
<dbReference type="InterPro" id="IPR030385">
    <property type="entry name" value="G_IRG_dom"/>
</dbReference>
<evidence type="ECO:0000313" key="4">
    <source>
        <dbReference type="EMBL" id="KAK6991830.1"/>
    </source>
</evidence>
<proteinExistence type="inferred from homology"/>
<comment type="caution">
    <text evidence="4">The sequence shown here is derived from an EMBL/GenBank/DDBJ whole genome shotgun (WGS) entry which is preliminary data.</text>
</comment>
<comment type="similarity">
    <text evidence="1">Belongs to the TRAFAC class dynamin-like GTPase superfamily. IRG family.</text>
</comment>
<dbReference type="GO" id="GO:0016787">
    <property type="term" value="F:hydrolase activity"/>
    <property type="evidence" value="ECO:0007669"/>
    <property type="project" value="UniProtKB-KW"/>
</dbReference>
<dbReference type="PANTHER" id="PTHR14143:SF1">
    <property type="entry name" value="IRG-TYPE G DOMAIN-CONTAINING PROTEIN"/>
    <property type="match status" value="1"/>
</dbReference>
<evidence type="ECO:0000256" key="2">
    <source>
        <dbReference type="SAM" id="Coils"/>
    </source>
</evidence>